<dbReference type="EMBL" id="CP042243">
    <property type="protein sequence ID" value="QEK11651.1"/>
    <property type="molecule type" value="Genomic_DNA"/>
</dbReference>
<organism evidence="2 3">
    <name type="scientific">Crassaminicella thermophila</name>
    <dbReference type="NCBI Taxonomy" id="2599308"/>
    <lineage>
        <taxon>Bacteria</taxon>
        <taxon>Bacillati</taxon>
        <taxon>Bacillota</taxon>
        <taxon>Clostridia</taxon>
        <taxon>Eubacteriales</taxon>
        <taxon>Clostridiaceae</taxon>
        <taxon>Crassaminicella</taxon>
    </lineage>
</organism>
<keyword evidence="1" id="KW-0732">Signal</keyword>
<dbReference type="Gene3D" id="3.10.450.50">
    <property type="match status" value="1"/>
</dbReference>
<proteinExistence type="predicted"/>
<name>A0A5C0SBW0_CRATE</name>
<dbReference type="KEGG" id="crs:FQB35_04350"/>
<dbReference type="RefSeq" id="WP_148808806.1">
    <property type="nucleotide sequence ID" value="NZ_CP042243.1"/>
</dbReference>
<feature type="chain" id="PRO_5022868643" evidence="1">
    <location>
        <begin position="22"/>
        <end position="196"/>
    </location>
</feature>
<evidence type="ECO:0000256" key="1">
    <source>
        <dbReference type="SAM" id="SignalP"/>
    </source>
</evidence>
<dbReference type="AlphaFoldDB" id="A0A5C0SBW0"/>
<feature type="signal peptide" evidence="1">
    <location>
        <begin position="1"/>
        <end position="21"/>
    </location>
</feature>
<sequence length="196" mass="22235">MKKIISFLLIAILTMLTVACSGPKPENTVKSFLDSYKSGNFTEAMNYIIDSENFSMEKIKKDFEEKEDEKLTKAFIKTFSKLKYNIINTKIENDTAVVETEITVPNLGKVTRELIQEAFTLALSNAFSENNNQDKMDSMIETMFLDKINSEDIPMVKKNVNIHLVKQDNSWIIKADEDLVNAITGNLIEMAKAFGN</sequence>
<dbReference type="PROSITE" id="PS51257">
    <property type="entry name" value="PROKAR_LIPOPROTEIN"/>
    <property type="match status" value="1"/>
</dbReference>
<evidence type="ECO:0000313" key="3">
    <source>
        <dbReference type="Proteomes" id="UP000324646"/>
    </source>
</evidence>
<accession>A0A5C0SBW0</accession>
<evidence type="ECO:0000313" key="2">
    <source>
        <dbReference type="EMBL" id="QEK11651.1"/>
    </source>
</evidence>
<reference evidence="2 3" key="1">
    <citation type="submission" date="2019-07" db="EMBL/GenBank/DDBJ databases">
        <title>Complete genome of Crassaminicella thermophila SY095.</title>
        <authorList>
            <person name="Li X."/>
        </authorList>
    </citation>
    <scope>NUCLEOTIDE SEQUENCE [LARGE SCALE GENOMIC DNA]</scope>
    <source>
        <strain evidence="2 3">SY095</strain>
    </source>
</reference>
<gene>
    <name evidence="2" type="ORF">FQB35_04350</name>
</gene>
<dbReference type="Proteomes" id="UP000324646">
    <property type="component" value="Chromosome"/>
</dbReference>
<protein>
    <submittedName>
        <fullName evidence="2">DUF4878 domain-containing protein</fullName>
    </submittedName>
</protein>
<keyword evidence="3" id="KW-1185">Reference proteome</keyword>
<dbReference type="OrthoDB" id="1925955at2"/>